<dbReference type="InterPro" id="IPR036397">
    <property type="entry name" value="RNaseH_sf"/>
</dbReference>
<dbReference type="InterPro" id="IPR012337">
    <property type="entry name" value="RNaseH-like_sf"/>
</dbReference>
<evidence type="ECO:0000313" key="3">
    <source>
        <dbReference type="RefSeq" id="XP_038979159.1"/>
    </source>
</evidence>
<dbReference type="PROSITE" id="PS50879">
    <property type="entry name" value="RNASE_H_1"/>
    <property type="match status" value="1"/>
</dbReference>
<accession>A0A8B9A7J5</accession>
<proteinExistence type="predicted"/>
<evidence type="ECO:0000259" key="1">
    <source>
        <dbReference type="PROSITE" id="PS50879"/>
    </source>
</evidence>
<dbReference type="SUPFAM" id="SSF53098">
    <property type="entry name" value="Ribonuclease H-like"/>
    <property type="match status" value="1"/>
</dbReference>
<reference evidence="3" key="1">
    <citation type="submission" date="2025-08" db="UniProtKB">
        <authorList>
            <consortium name="RefSeq"/>
        </authorList>
    </citation>
    <scope>IDENTIFICATION</scope>
    <source>
        <tissue evidence="3">Young leaves</tissue>
    </source>
</reference>
<dbReference type="InterPro" id="IPR002156">
    <property type="entry name" value="RNaseH_domain"/>
</dbReference>
<dbReference type="GO" id="GO:0003676">
    <property type="term" value="F:nucleic acid binding"/>
    <property type="evidence" value="ECO:0007669"/>
    <property type="project" value="InterPro"/>
</dbReference>
<dbReference type="Pfam" id="PF13456">
    <property type="entry name" value="RVT_3"/>
    <property type="match status" value="1"/>
</dbReference>
<sequence length="259" mass="28782">MKQILQKSDRAGRIAKWAVELGEFDLEYRPRPAIKAQVLADFIVECTVPDDPELPLTPAEETPRPLWVLHADGSSTLGGSGAGLILTSPDGVVAEQALRLEFPASNNEAEYEALIAGLKLAKELKVEDLKAFSDSQLIVSQVQGDFEAKEPSMQKYLQKVRELTSALGSFSIQHIPRTENLRADQLSKLATSRMSELSKTTALEYLQTPSTEEPEPTMCIDFEPSWIDGLIHYLQDGTLPHDELEARRIRRQSSSVRPI</sequence>
<feature type="domain" description="RNase H type-1" evidence="1">
    <location>
        <begin position="63"/>
        <end position="192"/>
    </location>
</feature>
<gene>
    <name evidence="3" type="primary">LOC120109477</name>
</gene>
<dbReference type="KEGG" id="pda:120109477"/>
<dbReference type="Proteomes" id="UP000228380">
    <property type="component" value="Unplaced"/>
</dbReference>
<organism evidence="2 3">
    <name type="scientific">Phoenix dactylifera</name>
    <name type="common">Date palm</name>
    <dbReference type="NCBI Taxonomy" id="42345"/>
    <lineage>
        <taxon>Eukaryota</taxon>
        <taxon>Viridiplantae</taxon>
        <taxon>Streptophyta</taxon>
        <taxon>Embryophyta</taxon>
        <taxon>Tracheophyta</taxon>
        <taxon>Spermatophyta</taxon>
        <taxon>Magnoliopsida</taxon>
        <taxon>Liliopsida</taxon>
        <taxon>Arecaceae</taxon>
        <taxon>Coryphoideae</taxon>
        <taxon>Phoeniceae</taxon>
        <taxon>Phoenix</taxon>
    </lineage>
</organism>
<dbReference type="PANTHER" id="PTHR48475">
    <property type="entry name" value="RIBONUCLEASE H"/>
    <property type="match status" value="1"/>
</dbReference>
<dbReference type="AlphaFoldDB" id="A0A8B9A7J5"/>
<dbReference type="Gene3D" id="3.30.420.10">
    <property type="entry name" value="Ribonuclease H-like superfamily/Ribonuclease H"/>
    <property type="match status" value="1"/>
</dbReference>
<dbReference type="OrthoDB" id="782197at2759"/>
<dbReference type="GO" id="GO:0004523">
    <property type="term" value="F:RNA-DNA hybrid ribonuclease activity"/>
    <property type="evidence" value="ECO:0007669"/>
    <property type="project" value="InterPro"/>
</dbReference>
<keyword evidence="2" id="KW-1185">Reference proteome</keyword>
<dbReference type="RefSeq" id="XP_038979159.1">
    <property type="nucleotide sequence ID" value="XM_039123231.1"/>
</dbReference>
<dbReference type="CDD" id="cd09279">
    <property type="entry name" value="RNase_HI_like"/>
    <property type="match status" value="1"/>
</dbReference>
<dbReference type="PANTHER" id="PTHR48475:SF2">
    <property type="entry name" value="RIBONUCLEASE H"/>
    <property type="match status" value="1"/>
</dbReference>
<protein>
    <submittedName>
        <fullName evidence="3">Uncharacterized protein Mb2253c-like</fullName>
    </submittedName>
</protein>
<evidence type="ECO:0000313" key="2">
    <source>
        <dbReference type="Proteomes" id="UP000228380"/>
    </source>
</evidence>
<dbReference type="GeneID" id="120109477"/>
<name>A0A8B9A7J5_PHODC</name>